<dbReference type="GeneID" id="32888736"/>
<dbReference type="PANTHER" id="PTHR36181:SF4">
    <property type="entry name" value="LAGLIDADG ENDONUCLEASE"/>
    <property type="match status" value="1"/>
</dbReference>
<evidence type="ECO:0000313" key="2">
    <source>
        <dbReference type="EMBL" id="ARF03414.1"/>
    </source>
</evidence>
<keyword evidence="2" id="KW-0255">Endonuclease</keyword>
<dbReference type="InterPro" id="IPR051289">
    <property type="entry name" value="LAGLIDADG_Endonuclease"/>
</dbReference>
<dbReference type="GO" id="GO:0005739">
    <property type="term" value="C:mitochondrion"/>
    <property type="evidence" value="ECO:0007669"/>
    <property type="project" value="UniProtKB-ARBA"/>
</dbReference>
<sequence>MNFFLTLEELNRKFKYFGASRRRAPFSLSKNYKYNMNHYSLMRKKSLSKVGSLSIYGSKLNIRNYSSMTNNKLDPEFITGFVDGEGSFVVTIIKRPRHKTGWRIEARFQIGLNKNDSALLKLLQDGFKGAGVISEVGNVVMYRVTAISDLINIIIPHFEKYPLITKKQADFKLFKQIVELMKEKKHLTNEGLRDIVSIKAAINLGLSVNLLDAFSDVIPKERPIVPIVKSIRPNWFAGFSEGESCFYIDINKSSHTKTGFQVQLKFIISQHSRDRDLLNCFINYLGCGKYYSKSRGTGEFVIVKFSDIFTKIIPFFEKYSFKGIKLYNFLDFVKAANLIQNREHLKAEGIEQIIKIKQGMNRSRLGVRSYGNDSSKSFRGLASGYKKIPYYYMYNRDKSILYYSSQKLSDYNLLGIHFFTLKTHLKKESYYLGKYCFSKKYIDLAKQLKMSFFDVESMLIKDRIHKKNKK</sequence>
<keyword evidence="2" id="KW-0540">Nuclease</keyword>
<keyword evidence="2" id="KW-0378">Hydrolase</keyword>
<dbReference type="Pfam" id="PF00961">
    <property type="entry name" value="LAGLIDADG_1"/>
    <property type="match status" value="2"/>
</dbReference>
<feature type="domain" description="Homing endonuclease LAGLIDADG" evidence="1">
    <location>
        <begin position="78"/>
        <end position="178"/>
    </location>
</feature>
<dbReference type="EMBL" id="KY622006">
    <property type="protein sequence ID" value="ARF03414.1"/>
    <property type="molecule type" value="Genomic_DNA"/>
</dbReference>
<dbReference type="PANTHER" id="PTHR36181">
    <property type="entry name" value="INTRON-ENCODED ENDONUCLEASE AI3-RELATED"/>
    <property type="match status" value="1"/>
</dbReference>
<dbReference type="InterPro" id="IPR027434">
    <property type="entry name" value="Homing_endonucl"/>
</dbReference>
<reference evidence="2" key="1">
    <citation type="submission" date="2017-02" db="EMBL/GenBank/DDBJ databases">
        <title>SMRT sequencing of the wild medicinal fungus Ophiocordyceps sinensis mitochondrial genome reveals phylogenetic relationship and depicts a genome-wide modification map.</title>
        <authorList>
            <person name="Liu D."/>
            <person name="Kang X."/>
            <person name="Hu L."/>
        </authorList>
    </citation>
    <scope>NUCLEOTIDE SEQUENCE</scope>
</reference>
<keyword evidence="2" id="KW-0496">Mitochondrion</keyword>
<dbReference type="Gene3D" id="3.10.28.10">
    <property type="entry name" value="Homing endonucleases"/>
    <property type="match status" value="2"/>
</dbReference>
<dbReference type="InterPro" id="IPR004860">
    <property type="entry name" value="LAGLIDADG_dom"/>
</dbReference>
<protein>
    <submittedName>
        <fullName evidence="2">LAGLIDADG endonuclease</fullName>
    </submittedName>
</protein>
<organism evidence="2">
    <name type="scientific">Ophiocordyceps sinensis</name>
    <dbReference type="NCBI Taxonomy" id="72228"/>
    <lineage>
        <taxon>Eukaryota</taxon>
        <taxon>Fungi</taxon>
        <taxon>Dikarya</taxon>
        <taxon>Ascomycota</taxon>
        <taxon>Pezizomycotina</taxon>
        <taxon>Sordariomycetes</taxon>
        <taxon>Hypocreomycetidae</taxon>
        <taxon>Hypocreales</taxon>
        <taxon>Ophiocordycipitaceae</taxon>
        <taxon>Ophiocordyceps</taxon>
    </lineage>
</organism>
<proteinExistence type="predicted"/>
<evidence type="ECO:0000259" key="1">
    <source>
        <dbReference type="Pfam" id="PF00961"/>
    </source>
</evidence>
<dbReference type="GO" id="GO:0004519">
    <property type="term" value="F:endonuclease activity"/>
    <property type="evidence" value="ECO:0007669"/>
    <property type="project" value="UniProtKB-KW"/>
</dbReference>
<dbReference type="SUPFAM" id="SSF55608">
    <property type="entry name" value="Homing endonucleases"/>
    <property type="match status" value="2"/>
</dbReference>
<gene>
    <name evidence="2" type="primary">orf467</name>
</gene>
<geneLocation type="mitochondrion" evidence="2"/>
<dbReference type="FunFam" id="3.10.28.10:FF:000010">
    <property type="entry name" value="LAGLIDADG homing endonuclease I-LtrII"/>
    <property type="match status" value="1"/>
</dbReference>
<name>A0A1X8VJL8_9HYPO</name>
<feature type="domain" description="Homing endonuclease LAGLIDADG" evidence="1">
    <location>
        <begin position="237"/>
        <end position="335"/>
    </location>
</feature>
<dbReference type="RefSeq" id="YP_009364332.1">
    <property type="nucleotide sequence ID" value="NC_034659.1"/>
</dbReference>
<dbReference type="AlphaFoldDB" id="A0A1X8VJL8"/>
<accession>A0A1X8VJL8</accession>